<keyword evidence="5 9" id="KW-0418">Kinase</keyword>
<dbReference type="EC" id="2.7.1.172" evidence="2"/>
<proteinExistence type="inferred from homology"/>
<evidence type="ECO:0000313" key="11">
    <source>
        <dbReference type="Proteomes" id="UP000749559"/>
    </source>
</evidence>
<dbReference type="GO" id="GO:0102193">
    <property type="term" value="F:protein-ribulosamine 3-kinase activity"/>
    <property type="evidence" value="ECO:0007669"/>
    <property type="project" value="UniProtKB-EC"/>
</dbReference>
<comment type="caution">
    <text evidence="10">The sequence shown here is derived from an EMBL/GenBank/DDBJ whole genome shotgun (WGS) entry which is preliminary data.</text>
</comment>
<dbReference type="PANTHER" id="PTHR12149">
    <property type="entry name" value="FRUCTOSAMINE 3 KINASE-RELATED PROTEIN"/>
    <property type="match status" value="1"/>
</dbReference>
<dbReference type="InterPro" id="IPR016477">
    <property type="entry name" value="Fructo-/Ketosamine-3-kinase"/>
</dbReference>
<dbReference type="FunFam" id="3.90.1200.10:FF:000003">
    <property type="entry name" value="fructosamine-3-kinase isoform X1"/>
    <property type="match status" value="1"/>
</dbReference>
<keyword evidence="4" id="KW-0547">Nucleotide-binding</keyword>
<comment type="catalytic activity">
    <reaction evidence="7">
        <text>N(6)-D-ribulosyl-L-lysyl-[protein] + ATP = N(6)-(3-O-phospho-D-ribulosyl)-L-lysyl-[protein] + ADP + H(+)</text>
        <dbReference type="Rhea" id="RHEA:48432"/>
        <dbReference type="Rhea" id="RHEA-COMP:12103"/>
        <dbReference type="Rhea" id="RHEA-COMP:12104"/>
        <dbReference type="ChEBI" id="CHEBI:15378"/>
        <dbReference type="ChEBI" id="CHEBI:30616"/>
        <dbReference type="ChEBI" id="CHEBI:90418"/>
        <dbReference type="ChEBI" id="CHEBI:90420"/>
        <dbReference type="ChEBI" id="CHEBI:456216"/>
        <dbReference type="EC" id="2.7.1.172"/>
    </reaction>
    <physiologicalReaction direction="left-to-right" evidence="7">
        <dbReference type="Rhea" id="RHEA:48433"/>
    </physiologicalReaction>
</comment>
<evidence type="ECO:0000256" key="2">
    <source>
        <dbReference type="ARBA" id="ARBA00011961"/>
    </source>
</evidence>
<dbReference type="SUPFAM" id="SSF56112">
    <property type="entry name" value="Protein kinase-like (PK-like)"/>
    <property type="match status" value="1"/>
</dbReference>
<comment type="catalytic activity">
    <reaction evidence="8">
        <text>N(6)-(D-psicosyl)-L-lysyl-[protein] + ATP = N(6)-(3-O-phospho-D-psicosyl)-L-lysyl-[protein] + ADP + H(+)</text>
        <dbReference type="Rhea" id="RHEA:61392"/>
        <dbReference type="Rhea" id="RHEA-COMP:15796"/>
        <dbReference type="Rhea" id="RHEA-COMP:15797"/>
        <dbReference type="ChEBI" id="CHEBI:15378"/>
        <dbReference type="ChEBI" id="CHEBI:30616"/>
        <dbReference type="ChEBI" id="CHEBI:144621"/>
        <dbReference type="ChEBI" id="CHEBI:144622"/>
        <dbReference type="ChEBI" id="CHEBI:456216"/>
    </reaction>
    <physiologicalReaction direction="left-to-right" evidence="8">
        <dbReference type="Rhea" id="RHEA:61393"/>
    </physiologicalReaction>
</comment>
<dbReference type="GO" id="GO:0016301">
    <property type="term" value="F:kinase activity"/>
    <property type="evidence" value="ECO:0007669"/>
    <property type="project" value="UniProtKB-UniRule"/>
</dbReference>
<evidence type="ECO:0000256" key="1">
    <source>
        <dbReference type="ARBA" id="ARBA00009460"/>
    </source>
</evidence>
<keyword evidence="6" id="KW-0067">ATP-binding</keyword>
<evidence type="ECO:0000256" key="4">
    <source>
        <dbReference type="ARBA" id="ARBA00022741"/>
    </source>
</evidence>
<evidence type="ECO:0000313" key="10">
    <source>
        <dbReference type="EMBL" id="CAH1800412.1"/>
    </source>
</evidence>
<evidence type="ECO:0000256" key="6">
    <source>
        <dbReference type="ARBA" id="ARBA00022840"/>
    </source>
</evidence>
<reference evidence="10" key="1">
    <citation type="submission" date="2022-03" db="EMBL/GenBank/DDBJ databases">
        <authorList>
            <person name="Martin C."/>
        </authorList>
    </citation>
    <scope>NUCLEOTIDE SEQUENCE</scope>
</reference>
<evidence type="ECO:0000256" key="9">
    <source>
        <dbReference type="PIRNR" id="PIRNR006221"/>
    </source>
</evidence>
<keyword evidence="3 9" id="KW-0808">Transferase</keyword>
<evidence type="ECO:0000256" key="3">
    <source>
        <dbReference type="ARBA" id="ARBA00022679"/>
    </source>
</evidence>
<dbReference type="OrthoDB" id="5772781at2759"/>
<dbReference type="Pfam" id="PF03881">
    <property type="entry name" value="Fructosamin_kin"/>
    <property type="match status" value="1"/>
</dbReference>
<accession>A0A8S4Q3E3</accession>
<dbReference type="GO" id="GO:0005524">
    <property type="term" value="F:ATP binding"/>
    <property type="evidence" value="ECO:0007669"/>
    <property type="project" value="UniProtKB-KW"/>
</dbReference>
<dbReference type="PIRSF" id="PIRSF006221">
    <property type="entry name" value="Ketosamine-3-kinase"/>
    <property type="match status" value="1"/>
</dbReference>
<evidence type="ECO:0000256" key="8">
    <source>
        <dbReference type="ARBA" id="ARBA00050767"/>
    </source>
</evidence>
<comment type="similarity">
    <text evidence="1 9">Belongs to the fructosamine kinase family.</text>
</comment>
<gene>
    <name evidence="10" type="ORF">OFUS_LOCUS24299</name>
</gene>
<dbReference type="Proteomes" id="UP000749559">
    <property type="component" value="Unassembled WGS sequence"/>
</dbReference>
<dbReference type="Gene3D" id="3.30.200.20">
    <property type="entry name" value="Phosphorylase Kinase, domain 1"/>
    <property type="match status" value="1"/>
</dbReference>
<dbReference type="Gene3D" id="3.90.1200.10">
    <property type="match status" value="1"/>
</dbReference>
<evidence type="ECO:0000256" key="5">
    <source>
        <dbReference type="ARBA" id="ARBA00022777"/>
    </source>
</evidence>
<evidence type="ECO:0000256" key="7">
    <source>
        <dbReference type="ARBA" id="ARBA00048655"/>
    </source>
</evidence>
<dbReference type="PANTHER" id="PTHR12149:SF8">
    <property type="entry name" value="PROTEIN-RIBULOSAMINE 3-KINASE"/>
    <property type="match status" value="1"/>
</dbReference>
<sequence>MEELLKRELGTSRLEPYGFGGGGCISSGQGYVTDTGRIFAKHNSKSEARRMFDGEYASLEAIDKTETIRAPKPIKVIDQPSGGAVLVAEYVDIKSLSKYASQLGEQLAQMHLYNDEVGKRLSLQESSVHKDESLEYVSRFGFPVTTCCGYLPQDNTWQDDWVVFFTRQKLQQQLDLIEKEYGDREARELWPQLLRKIPDFFKGIDIKPALLHGDLWGGNLGECDTGPVIFDPACFYGHHEYELGIMMMFGGSGSQTLTPYHKLIPKSPRFEERHKLYQLFHYLNHWNHFGGSYRHQSIGIMRSLIKK</sequence>
<dbReference type="AlphaFoldDB" id="A0A8S4Q3E3"/>
<dbReference type="FunFam" id="3.30.200.20:FF:000264">
    <property type="entry name" value="Protein-ribulosamine 3-kinase, chloroplastic"/>
    <property type="match status" value="1"/>
</dbReference>
<dbReference type="InterPro" id="IPR011009">
    <property type="entry name" value="Kinase-like_dom_sf"/>
</dbReference>
<protein>
    <recommendedName>
        <fullName evidence="2">protein-ribulosamine 3-kinase</fullName>
        <ecNumber evidence="2">2.7.1.172</ecNumber>
    </recommendedName>
</protein>
<keyword evidence="11" id="KW-1185">Reference proteome</keyword>
<organism evidence="10 11">
    <name type="scientific">Owenia fusiformis</name>
    <name type="common">Polychaete worm</name>
    <dbReference type="NCBI Taxonomy" id="6347"/>
    <lineage>
        <taxon>Eukaryota</taxon>
        <taxon>Metazoa</taxon>
        <taxon>Spiralia</taxon>
        <taxon>Lophotrochozoa</taxon>
        <taxon>Annelida</taxon>
        <taxon>Polychaeta</taxon>
        <taxon>Sedentaria</taxon>
        <taxon>Canalipalpata</taxon>
        <taxon>Sabellida</taxon>
        <taxon>Oweniida</taxon>
        <taxon>Oweniidae</taxon>
        <taxon>Owenia</taxon>
    </lineage>
</organism>
<name>A0A8S4Q3E3_OWEFU</name>
<dbReference type="GO" id="GO:0005829">
    <property type="term" value="C:cytosol"/>
    <property type="evidence" value="ECO:0007669"/>
    <property type="project" value="UniProtKB-ARBA"/>
</dbReference>
<dbReference type="EMBL" id="CAIIXF020000012">
    <property type="protein sequence ID" value="CAH1800412.1"/>
    <property type="molecule type" value="Genomic_DNA"/>
</dbReference>